<evidence type="ECO:0000313" key="1">
    <source>
        <dbReference type="EMBL" id="KAJ8105971.1"/>
    </source>
</evidence>
<comment type="caution">
    <text evidence="1">The sequence shown here is derived from an EMBL/GenBank/DDBJ whole genome shotgun (WGS) entry which is preliminary data.</text>
</comment>
<dbReference type="EMBL" id="JAPHNI010001309">
    <property type="protein sequence ID" value="KAJ8105971.1"/>
    <property type="molecule type" value="Genomic_DNA"/>
</dbReference>
<dbReference type="Proteomes" id="UP001153331">
    <property type="component" value="Unassembled WGS sequence"/>
</dbReference>
<proteinExistence type="predicted"/>
<accession>A0ACC2HSM7</accession>
<organism evidence="1 2">
    <name type="scientific">Boeremia exigua</name>
    <dbReference type="NCBI Taxonomy" id="749465"/>
    <lineage>
        <taxon>Eukaryota</taxon>
        <taxon>Fungi</taxon>
        <taxon>Dikarya</taxon>
        <taxon>Ascomycota</taxon>
        <taxon>Pezizomycotina</taxon>
        <taxon>Dothideomycetes</taxon>
        <taxon>Pleosporomycetidae</taxon>
        <taxon>Pleosporales</taxon>
        <taxon>Pleosporineae</taxon>
        <taxon>Didymellaceae</taxon>
        <taxon>Boeremia</taxon>
    </lineage>
</organism>
<evidence type="ECO:0000313" key="2">
    <source>
        <dbReference type="Proteomes" id="UP001153331"/>
    </source>
</evidence>
<keyword evidence="2" id="KW-1185">Reference proteome</keyword>
<sequence>MDLLDRPTAGMVPLLAPVEQQVFPTRDPAQSPLRKHRCPGVQWALRCHLHGERVTLGAGGCMGSYGRGSLDRAAARAGATSGRMHGAPGGGLAVKLNAPYDRGPSCRLRSRHSSLTQPPRRRVKASVPDLQGQRSKPSSAPPPRPSPIGRRWRFTTPADRLFGHTTPQSCRQRQQTSRPPPARLGAAPPRASRRRRLLPAARPLAPPRRQRTEQQVALRGRGL</sequence>
<gene>
    <name evidence="1" type="ORF">OPT61_g9850</name>
</gene>
<protein>
    <submittedName>
        <fullName evidence="1">Uncharacterized protein</fullName>
    </submittedName>
</protein>
<reference evidence="1" key="1">
    <citation type="submission" date="2022-11" db="EMBL/GenBank/DDBJ databases">
        <title>Genome Sequence of Boeremia exigua.</title>
        <authorList>
            <person name="Buettner E."/>
        </authorList>
    </citation>
    <scope>NUCLEOTIDE SEQUENCE</scope>
    <source>
        <strain evidence="1">CU02</strain>
    </source>
</reference>
<name>A0ACC2HSM7_9PLEO</name>